<feature type="non-terminal residue" evidence="1">
    <location>
        <position position="1"/>
    </location>
</feature>
<evidence type="ECO:0000313" key="2">
    <source>
        <dbReference type="Proteomes" id="UP000265520"/>
    </source>
</evidence>
<dbReference type="EMBL" id="LXQA010603809">
    <property type="protein sequence ID" value="MCI61661.1"/>
    <property type="molecule type" value="Genomic_DNA"/>
</dbReference>
<evidence type="ECO:0000313" key="1">
    <source>
        <dbReference type="EMBL" id="MCI61661.1"/>
    </source>
</evidence>
<organism evidence="1 2">
    <name type="scientific">Trifolium medium</name>
    <dbReference type="NCBI Taxonomy" id="97028"/>
    <lineage>
        <taxon>Eukaryota</taxon>
        <taxon>Viridiplantae</taxon>
        <taxon>Streptophyta</taxon>
        <taxon>Embryophyta</taxon>
        <taxon>Tracheophyta</taxon>
        <taxon>Spermatophyta</taxon>
        <taxon>Magnoliopsida</taxon>
        <taxon>eudicotyledons</taxon>
        <taxon>Gunneridae</taxon>
        <taxon>Pentapetalae</taxon>
        <taxon>rosids</taxon>
        <taxon>fabids</taxon>
        <taxon>Fabales</taxon>
        <taxon>Fabaceae</taxon>
        <taxon>Papilionoideae</taxon>
        <taxon>50 kb inversion clade</taxon>
        <taxon>NPAAA clade</taxon>
        <taxon>Hologalegina</taxon>
        <taxon>IRL clade</taxon>
        <taxon>Trifolieae</taxon>
        <taxon>Trifolium</taxon>
    </lineage>
</organism>
<keyword evidence="2" id="KW-1185">Reference proteome</keyword>
<dbReference type="AlphaFoldDB" id="A0A392TKI7"/>
<reference evidence="1 2" key="1">
    <citation type="journal article" date="2018" name="Front. Plant Sci.">
        <title>Red Clover (Trifolium pratense) and Zigzag Clover (T. medium) - A Picture of Genomic Similarities and Differences.</title>
        <authorList>
            <person name="Dluhosova J."/>
            <person name="Istvanek J."/>
            <person name="Nedelnik J."/>
            <person name="Repkova J."/>
        </authorList>
    </citation>
    <scope>NUCLEOTIDE SEQUENCE [LARGE SCALE GENOMIC DNA]</scope>
    <source>
        <strain evidence="2">cv. 10/8</strain>
        <tissue evidence="1">Leaf</tissue>
    </source>
</reference>
<dbReference type="Proteomes" id="UP000265520">
    <property type="component" value="Unassembled WGS sequence"/>
</dbReference>
<accession>A0A392TKI7</accession>
<protein>
    <submittedName>
        <fullName evidence="1">Uncharacterized protein</fullName>
    </submittedName>
</protein>
<comment type="caution">
    <text evidence="1">The sequence shown here is derived from an EMBL/GenBank/DDBJ whole genome shotgun (WGS) entry which is preliminary data.</text>
</comment>
<proteinExistence type="predicted"/>
<name>A0A392TKI7_9FABA</name>
<sequence>LMARRAESVLRKTRHYKDGAGVYKRSTGLASCQQKNWHLTIPRG</sequence>